<name>A0A3S4UMP8_9BACT</name>
<proteinExistence type="predicted"/>
<dbReference type="EMBL" id="LR134384">
    <property type="protein sequence ID" value="VEH16018.1"/>
    <property type="molecule type" value="Genomic_DNA"/>
</dbReference>
<dbReference type="Proteomes" id="UP000274578">
    <property type="component" value="Chromosome 1"/>
</dbReference>
<reference evidence="1 2" key="1">
    <citation type="submission" date="2018-12" db="EMBL/GenBank/DDBJ databases">
        <authorList>
            <consortium name="Pathogen Informatics"/>
        </authorList>
    </citation>
    <scope>NUCLEOTIDE SEQUENCE [LARGE SCALE GENOMIC DNA]</scope>
    <source>
        <strain evidence="1 2">NCTC13071</strain>
    </source>
</reference>
<protein>
    <submittedName>
        <fullName evidence="1">Uncharacterized protein</fullName>
    </submittedName>
</protein>
<dbReference type="RefSeq" id="WP_018920912.1">
    <property type="nucleotide sequence ID" value="NZ_CAJPPY010000045.1"/>
</dbReference>
<dbReference type="AlphaFoldDB" id="A0A3S4UMP8"/>
<dbReference type="KEGG" id="poc:NCTC13071_02035"/>
<sequence length="126" mass="14379">MKLHQLLQAYEFDELMPVINEMFPGTAKYRAPLKVAYDIMVGMRPVSSSKSIRYKLIKGKGEEQYMGAEDANFNGTWEVILGKEVSREKGVDLSDVEILANCLVNMCFISKYPRPFEEAHKALLKE</sequence>
<evidence type="ECO:0000313" key="1">
    <source>
        <dbReference type="EMBL" id="VEH16018.1"/>
    </source>
</evidence>
<accession>A0A3S4UMP8</accession>
<organism evidence="1 2">
    <name type="scientific">Segatella oris</name>
    <dbReference type="NCBI Taxonomy" id="28135"/>
    <lineage>
        <taxon>Bacteria</taxon>
        <taxon>Pseudomonadati</taxon>
        <taxon>Bacteroidota</taxon>
        <taxon>Bacteroidia</taxon>
        <taxon>Bacteroidales</taxon>
        <taxon>Prevotellaceae</taxon>
        <taxon>Segatella</taxon>
    </lineage>
</organism>
<gene>
    <name evidence="1" type="ORF">NCTC13071_02035</name>
</gene>
<evidence type="ECO:0000313" key="2">
    <source>
        <dbReference type="Proteomes" id="UP000274578"/>
    </source>
</evidence>
<dbReference type="GeneID" id="85012813"/>